<evidence type="ECO:0000256" key="6">
    <source>
        <dbReference type="SAM" id="Phobius"/>
    </source>
</evidence>
<dbReference type="RefSeq" id="WP_077995888.1">
    <property type="nucleotide sequence ID" value="NZ_CP019655.1"/>
</dbReference>
<dbReference type="InterPro" id="IPR002797">
    <property type="entry name" value="Polysacc_synth"/>
</dbReference>
<dbReference type="InterPro" id="IPR050833">
    <property type="entry name" value="Poly_Biosynth_Transport"/>
</dbReference>
<dbReference type="AlphaFoldDB" id="A0A2L1UHI3"/>
<keyword evidence="2" id="KW-1003">Cell membrane</keyword>
<name>A0A2L1UHI3_9BACL</name>
<evidence type="ECO:0000256" key="3">
    <source>
        <dbReference type="ARBA" id="ARBA00022692"/>
    </source>
</evidence>
<dbReference type="GO" id="GO:0005886">
    <property type="term" value="C:plasma membrane"/>
    <property type="evidence" value="ECO:0007669"/>
    <property type="project" value="UniProtKB-SubCell"/>
</dbReference>
<dbReference type="GeneID" id="64220136"/>
<evidence type="ECO:0000256" key="5">
    <source>
        <dbReference type="ARBA" id="ARBA00023136"/>
    </source>
</evidence>
<dbReference type="PANTHER" id="PTHR30250:SF21">
    <property type="entry name" value="LIPID II FLIPPASE MURJ"/>
    <property type="match status" value="1"/>
</dbReference>
<feature type="transmembrane region" description="Helical" evidence="6">
    <location>
        <begin position="313"/>
        <end position="334"/>
    </location>
</feature>
<keyword evidence="4 6" id="KW-1133">Transmembrane helix</keyword>
<feature type="transmembrane region" description="Helical" evidence="6">
    <location>
        <begin position="479"/>
        <end position="499"/>
    </location>
</feature>
<proteinExistence type="predicted"/>
<feature type="transmembrane region" description="Helical" evidence="6">
    <location>
        <begin position="120"/>
        <end position="141"/>
    </location>
</feature>
<dbReference type="CDD" id="cd13124">
    <property type="entry name" value="MATE_SpoVB_like"/>
    <property type="match status" value="1"/>
</dbReference>
<dbReference type="EMBL" id="CP019655">
    <property type="protein sequence ID" value="AVF27897.1"/>
    <property type="molecule type" value="Genomic_DNA"/>
</dbReference>
<feature type="transmembrane region" description="Helical" evidence="6">
    <location>
        <begin position="388"/>
        <end position="411"/>
    </location>
</feature>
<sequence length="564" mass="61192">MSKKDSLIKGTIILTVAALVARFLGLFQRIPLVYLLGNEGMASYTIAFNLYSTLLIIATAGVPTALSKMISEKMAVGHYQDARKIYRASLWFAVIAGIVMAVMLYILAPFYAEDISRDPHAVLATQAIAPALLLFPLIAIMRGYFQGRQRMMPNGISQVVEQILRLVVGVLLAYLLLNVSLEWGIAGASLGGVAGGVAALAVMIYYTVKIREEDKEELPSIAVQRSDGSISYTKEAGLSDPGITLSYGSILRDLLSLSIPIVIFSMTVTLIYNIDSSTVIPFLTRFTDTPYQEAKELLGILGGQAQSLAGLPIVLAVALSQSIMPIISAAYSQGKMDVVANQTAKVLQLSIISGLPMVLLICTGSRPIDGFIFLFGGSEIGNQFAPSIIALMTASVMFQIIMQTSGAVLMGMGKMPELVQIVAIGIGTKMVSSIMLVKYLGIYGIIAGSALCFVIMSYLNLRVLHKEVKFRIMLKRRWVGLAFSTIIIVAVGMMLEIVTDTYLHLTPWVRFNYGLNAVIICGAVMALYPIMLMVTRVVTWNDVPSFPAPLQKLIHKAARILKRS</sequence>
<feature type="transmembrane region" description="Helical" evidence="6">
    <location>
        <begin position="88"/>
        <end position="108"/>
    </location>
</feature>
<feature type="transmembrane region" description="Helical" evidence="6">
    <location>
        <begin position="418"/>
        <end position="436"/>
    </location>
</feature>
<evidence type="ECO:0000313" key="7">
    <source>
        <dbReference type="EMBL" id="AVF27897.1"/>
    </source>
</evidence>
<feature type="transmembrane region" description="Helical" evidence="6">
    <location>
        <begin position="346"/>
        <end position="368"/>
    </location>
</feature>
<organism evidence="7 8">
    <name type="scientific">Paenibacillus larvae subsp. larvae</name>
    <dbReference type="NCBI Taxonomy" id="147375"/>
    <lineage>
        <taxon>Bacteria</taxon>
        <taxon>Bacillati</taxon>
        <taxon>Bacillota</taxon>
        <taxon>Bacilli</taxon>
        <taxon>Bacillales</taxon>
        <taxon>Paenibacillaceae</taxon>
        <taxon>Paenibacillus</taxon>
    </lineage>
</organism>
<feature type="transmembrane region" description="Helical" evidence="6">
    <location>
        <begin position="12"/>
        <end position="34"/>
    </location>
</feature>
<dbReference type="STRING" id="147375.BXP28_11165"/>
<feature type="transmembrane region" description="Helical" evidence="6">
    <location>
        <begin position="442"/>
        <end position="459"/>
    </location>
</feature>
<gene>
    <name evidence="7" type="ORF">ERICIII_03789</name>
</gene>
<feature type="transmembrane region" description="Helical" evidence="6">
    <location>
        <begin position="511"/>
        <end position="531"/>
    </location>
</feature>
<comment type="subcellular location">
    <subcellularLocation>
        <location evidence="1">Cell membrane</location>
        <topology evidence="1">Multi-pass membrane protein</topology>
    </subcellularLocation>
</comment>
<dbReference type="PIRSF" id="PIRSF038958">
    <property type="entry name" value="PG_synth_SpoVB"/>
    <property type="match status" value="1"/>
</dbReference>
<evidence type="ECO:0000256" key="1">
    <source>
        <dbReference type="ARBA" id="ARBA00004651"/>
    </source>
</evidence>
<feature type="transmembrane region" description="Helical" evidence="6">
    <location>
        <begin position="162"/>
        <end position="179"/>
    </location>
</feature>
<dbReference type="PANTHER" id="PTHR30250">
    <property type="entry name" value="PST FAMILY PREDICTED COLANIC ACID TRANSPORTER"/>
    <property type="match status" value="1"/>
</dbReference>
<feature type="transmembrane region" description="Helical" evidence="6">
    <location>
        <begin position="185"/>
        <end position="208"/>
    </location>
</feature>
<keyword evidence="5 6" id="KW-0472">Membrane</keyword>
<feature type="transmembrane region" description="Helical" evidence="6">
    <location>
        <begin position="254"/>
        <end position="274"/>
    </location>
</feature>
<reference evidence="8" key="1">
    <citation type="submission" date="2017-02" db="EMBL/GenBank/DDBJ databases">
        <title>Delineation of Paenibacillus larvae strains originating from foulbrood outbreaks.</title>
        <authorList>
            <person name="Beims H."/>
            <person name="Bunk B."/>
            <person name="Sproeer C."/>
            <person name="Mohr K.I."/>
            <person name="Pradella S."/>
            <person name="Guenther G."/>
            <person name="Rohde M."/>
            <person name="von der Ohe W."/>
            <person name="Steinert M."/>
        </authorList>
    </citation>
    <scope>NUCLEOTIDE SEQUENCE [LARGE SCALE GENOMIC DNA]</scope>
    <source>
        <strain evidence="8">Eric_III</strain>
    </source>
</reference>
<dbReference type="Pfam" id="PF01943">
    <property type="entry name" value="Polysacc_synt"/>
    <property type="match status" value="1"/>
</dbReference>
<protein>
    <submittedName>
        <fullName evidence="7">Polysaccharide biosynthesis protein</fullName>
    </submittedName>
</protein>
<keyword evidence="3 6" id="KW-0812">Transmembrane</keyword>
<feature type="transmembrane region" description="Helical" evidence="6">
    <location>
        <begin position="46"/>
        <end position="67"/>
    </location>
</feature>
<dbReference type="Proteomes" id="UP000239833">
    <property type="component" value="Chromosome"/>
</dbReference>
<dbReference type="InterPro" id="IPR024923">
    <property type="entry name" value="PG_synth_SpoVB"/>
</dbReference>
<evidence type="ECO:0000256" key="2">
    <source>
        <dbReference type="ARBA" id="ARBA00022475"/>
    </source>
</evidence>
<accession>A0A2L1UHI3</accession>
<evidence type="ECO:0000313" key="8">
    <source>
        <dbReference type="Proteomes" id="UP000239833"/>
    </source>
</evidence>
<evidence type="ECO:0000256" key="4">
    <source>
        <dbReference type="ARBA" id="ARBA00022989"/>
    </source>
</evidence>